<feature type="compositionally biased region" description="Polar residues" evidence="2">
    <location>
        <begin position="444"/>
        <end position="453"/>
    </location>
</feature>
<feature type="region of interest" description="Disordered" evidence="2">
    <location>
        <begin position="399"/>
        <end position="492"/>
    </location>
</feature>
<feature type="compositionally biased region" description="Acidic residues" evidence="2">
    <location>
        <begin position="409"/>
        <end position="419"/>
    </location>
</feature>
<dbReference type="Gene3D" id="1.10.443.10">
    <property type="entry name" value="Intergrase catalytic core"/>
    <property type="match status" value="1"/>
</dbReference>
<organism evidence="3 4">
    <name type="scientific">Porites lobata</name>
    <dbReference type="NCBI Taxonomy" id="104759"/>
    <lineage>
        <taxon>Eukaryota</taxon>
        <taxon>Metazoa</taxon>
        <taxon>Cnidaria</taxon>
        <taxon>Anthozoa</taxon>
        <taxon>Hexacorallia</taxon>
        <taxon>Scleractinia</taxon>
        <taxon>Fungiina</taxon>
        <taxon>Poritidae</taxon>
        <taxon>Porites</taxon>
    </lineage>
</organism>
<accession>A0ABN8NTC2</accession>
<protein>
    <recommendedName>
        <fullName evidence="5">C2H2-type domain-containing protein</fullName>
    </recommendedName>
</protein>
<feature type="compositionally biased region" description="Basic and acidic residues" evidence="2">
    <location>
        <begin position="235"/>
        <end position="282"/>
    </location>
</feature>
<gene>
    <name evidence="3" type="ORF">PLOB_00027847</name>
</gene>
<dbReference type="InterPro" id="IPR011010">
    <property type="entry name" value="DNA_brk_join_enz"/>
</dbReference>
<dbReference type="EMBL" id="CALNXK010000034">
    <property type="protein sequence ID" value="CAH3120336.1"/>
    <property type="molecule type" value="Genomic_DNA"/>
</dbReference>
<dbReference type="InterPro" id="IPR013762">
    <property type="entry name" value="Integrase-like_cat_sf"/>
</dbReference>
<comment type="caution">
    <text evidence="3">The sequence shown here is derived from an EMBL/GenBank/DDBJ whole genome shotgun (WGS) entry which is preliminary data.</text>
</comment>
<name>A0ABN8NTC2_9CNID</name>
<feature type="non-terminal residue" evidence="3">
    <location>
        <position position="873"/>
    </location>
</feature>
<proteinExistence type="predicted"/>
<keyword evidence="4" id="KW-1185">Reference proteome</keyword>
<evidence type="ECO:0000313" key="4">
    <source>
        <dbReference type="Proteomes" id="UP001159405"/>
    </source>
</evidence>
<feature type="non-terminal residue" evidence="3">
    <location>
        <position position="1"/>
    </location>
</feature>
<reference evidence="3 4" key="1">
    <citation type="submission" date="2022-05" db="EMBL/GenBank/DDBJ databases">
        <authorList>
            <consortium name="Genoscope - CEA"/>
            <person name="William W."/>
        </authorList>
    </citation>
    <scope>NUCLEOTIDE SEQUENCE [LARGE SCALE GENOMIC DNA]</scope>
</reference>
<feature type="compositionally biased region" description="Acidic residues" evidence="2">
    <location>
        <begin position="454"/>
        <end position="479"/>
    </location>
</feature>
<evidence type="ECO:0000256" key="1">
    <source>
        <dbReference type="ARBA" id="ARBA00023172"/>
    </source>
</evidence>
<dbReference type="Proteomes" id="UP001159405">
    <property type="component" value="Unassembled WGS sequence"/>
</dbReference>
<feature type="region of interest" description="Disordered" evidence="2">
    <location>
        <begin position="220"/>
        <end position="288"/>
    </location>
</feature>
<dbReference type="SUPFAM" id="SSF56349">
    <property type="entry name" value="DNA breaking-rejoining enzymes"/>
    <property type="match status" value="1"/>
</dbReference>
<evidence type="ECO:0000256" key="2">
    <source>
        <dbReference type="SAM" id="MobiDB-lite"/>
    </source>
</evidence>
<feature type="compositionally biased region" description="Basic and acidic residues" evidence="2">
    <location>
        <begin position="399"/>
        <end position="408"/>
    </location>
</feature>
<feature type="region of interest" description="Disordered" evidence="2">
    <location>
        <begin position="25"/>
        <end position="84"/>
    </location>
</feature>
<keyword evidence="1" id="KW-0233">DNA recombination</keyword>
<evidence type="ECO:0008006" key="5">
    <source>
        <dbReference type="Google" id="ProtNLM"/>
    </source>
</evidence>
<evidence type="ECO:0000313" key="3">
    <source>
        <dbReference type="EMBL" id="CAH3120336.1"/>
    </source>
</evidence>
<sequence>KHISSGPCACSREDVLTTMHKMTFDVPPEKLRNKSLQGSNDDDGLKAPTPGTSATRKRKRSESKEEETEYSPAGKTGKRSHHSRFQCKMPECNAVVGDIRRHLKIHVRKRELLQENLNAMIEIIRHGKQQFGPIKARDSKGPKRRRKWCPIEGCDAVVTYVSNHLKNVHQVKHNTVEYKMHLKAARPYLGLDAEMNVLLEGQSEMNEDVDEIIEDVGKEDGDTIGVENEDGNSVELKKKAAKDIDEGEDMPVKRVKMDTARNQELDSHSEKEKKKPSPEISKKKSHHKKTKCRITGCTFYSWDLNRHMKTHVRKGHLDEENLSRVISLSSASTEKPDGRRKRWCPIGGCDAIIKYVSKHLRNFHNIEPNSNELKELSKSARAYAGLKAEIDLFVNEINEERPSDSKESPEEEEEEEEEFDEKRPLSPNGSRKAKGKSPVKPVSPITSHTVSEQSADDTGSEYEPSTDEDTESSSSEEEDHPSRKSASPKTREDYYRASKFDNGRHQWLCGFFNYLSLPSSGYKKIHIRLQHVTQVKILLEALDPKGTDIKCLAEDHGNAIWTKYIDPEVQAGNKAPGTLISYLTSVEKFLQYVTSQKYDPKQMPHLLPSCKKKFNRVIPNFKGWRACIDSCTQDRQLRKYIQECDDLITPEQLEEVKSSIPYTEGEKVIVKASLGKPLNKHEFTLARDLIIFKFSIATGARPGALNNALLEDFKTATSNDGKRVILVPKHKRSKDGPAMLGMNEELQLMMNVYVEFIRPQFAMPSETKLFIKDDGFAFNEGTIGKVLSRFLEKTKVFKKRVSHTHIRKFIATQTYQHASPQEVEQVEKAMCHGKDTRKKCYIRQDCTRTTATAMDIIERQRRFPSPKPFQFSY</sequence>